<keyword evidence="2" id="KW-0812">Transmembrane</keyword>
<evidence type="ECO:0000256" key="2">
    <source>
        <dbReference type="SAM" id="Phobius"/>
    </source>
</evidence>
<evidence type="ECO:0000256" key="1">
    <source>
        <dbReference type="SAM" id="MobiDB-lite"/>
    </source>
</evidence>
<organism evidence="3 4">
    <name type="scientific">Roseateles asaccharophilus</name>
    <dbReference type="NCBI Taxonomy" id="582607"/>
    <lineage>
        <taxon>Bacteria</taxon>
        <taxon>Pseudomonadati</taxon>
        <taxon>Pseudomonadota</taxon>
        <taxon>Betaproteobacteria</taxon>
        <taxon>Burkholderiales</taxon>
        <taxon>Sphaerotilaceae</taxon>
        <taxon>Roseateles</taxon>
    </lineage>
</organism>
<name>A0ABU2A2M6_9BURK</name>
<dbReference type="EMBL" id="JAVDXV010000001">
    <property type="protein sequence ID" value="MDR7331345.1"/>
    <property type="molecule type" value="Genomic_DNA"/>
</dbReference>
<keyword evidence="2" id="KW-1133">Transmembrane helix</keyword>
<feature type="region of interest" description="Disordered" evidence="1">
    <location>
        <begin position="335"/>
        <end position="358"/>
    </location>
</feature>
<keyword evidence="2" id="KW-0472">Membrane</keyword>
<feature type="compositionally biased region" description="Low complexity" evidence="1">
    <location>
        <begin position="344"/>
        <end position="358"/>
    </location>
</feature>
<evidence type="ECO:0000313" key="4">
    <source>
        <dbReference type="Proteomes" id="UP001180825"/>
    </source>
</evidence>
<keyword evidence="4" id="KW-1185">Reference proteome</keyword>
<comment type="caution">
    <text evidence="3">The sequence shown here is derived from an EMBL/GenBank/DDBJ whole genome shotgun (WGS) entry which is preliminary data.</text>
</comment>
<protein>
    <submittedName>
        <fullName evidence="3">Uncharacterized protein</fullName>
    </submittedName>
</protein>
<reference evidence="3 4" key="1">
    <citation type="submission" date="2023-07" db="EMBL/GenBank/DDBJ databases">
        <title>Sorghum-associated microbial communities from plants grown in Nebraska, USA.</title>
        <authorList>
            <person name="Schachtman D."/>
        </authorList>
    </citation>
    <scope>NUCLEOTIDE SEQUENCE [LARGE SCALE GENOMIC DNA]</scope>
    <source>
        <strain evidence="3 4">BE316</strain>
    </source>
</reference>
<gene>
    <name evidence="3" type="ORF">J2X21_000457</name>
</gene>
<evidence type="ECO:0000313" key="3">
    <source>
        <dbReference type="EMBL" id="MDR7331345.1"/>
    </source>
</evidence>
<sequence>MVQGLQIAQLVLFSVLLGILVLGWRRERRTKKLQDALLNELLAGLGPEHRWFRINLASQDFFARRMRMFGFEAKGLLIDEGDGLRIVAVQADGGRIDRRIPKTAGAVRWRGNVGLRSANLHWLEMGVDHDTVMVSADTGMNAIASREATADIIRTLLPQQPLDASALADFALEKHPLALAVTVAALGLLVATLVDLAVTEHLLLQPRSLYWLALLGVPVGLSFYPLLTRRKVPGREAWVLSILLAGALAIAVPAATLRTDQWLSGGPVAMSYKLLDDAQLEPVQPGPPPVSLRNVREYWKQFDVGSIHELDIVRGPLGLWQLDRSRLNSLTRDWYRRQDEQPKAAGSSPVGGASAPPP</sequence>
<feature type="transmembrane region" description="Helical" evidence="2">
    <location>
        <begin position="239"/>
        <end position="257"/>
    </location>
</feature>
<dbReference type="Proteomes" id="UP001180825">
    <property type="component" value="Unassembled WGS sequence"/>
</dbReference>
<feature type="transmembrane region" description="Helical" evidence="2">
    <location>
        <begin position="209"/>
        <end position="227"/>
    </location>
</feature>
<dbReference type="RefSeq" id="WP_310324352.1">
    <property type="nucleotide sequence ID" value="NZ_JAVDXV010000001.1"/>
</dbReference>
<proteinExistence type="predicted"/>
<feature type="transmembrane region" description="Helical" evidence="2">
    <location>
        <begin position="177"/>
        <end position="197"/>
    </location>
</feature>
<feature type="transmembrane region" description="Helical" evidence="2">
    <location>
        <begin position="6"/>
        <end position="24"/>
    </location>
</feature>
<accession>A0ABU2A2M6</accession>